<feature type="transmembrane region" description="Helical" evidence="1">
    <location>
        <begin position="157"/>
        <end position="176"/>
    </location>
</feature>
<feature type="transmembrane region" description="Helical" evidence="1">
    <location>
        <begin position="54"/>
        <end position="78"/>
    </location>
</feature>
<dbReference type="Proteomes" id="UP000326852">
    <property type="component" value="Unassembled WGS sequence"/>
</dbReference>
<dbReference type="RefSeq" id="WP_152273266.1">
    <property type="nucleotide sequence ID" value="NZ_VTFX01000006.1"/>
</dbReference>
<comment type="caution">
    <text evidence="2">The sequence shown here is derived from an EMBL/GenBank/DDBJ whole genome shotgun (WGS) entry which is preliminary data.</text>
</comment>
<reference evidence="2 3" key="1">
    <citation type="submission" date="2019-08" db="EMBL/GenBank/DDBJ databases">
        <title>Arthrobacter sp. nov., isolated from plateau pika and Tibetan wild ass.</title>
        <authorList>
            <person name="Ge Y."/>
        </authorList>
    </citation>
    <scope>NUCLEOTIDE SEQUENCE [LARGE SCALE GENOMIC DNA]</scope>
    <source>
        <strain evidence="2 3">785</strain>
    </source>
</reference>
<protein>
    <submittedName>
        <fullName evidence="2">Uncharacterized protein</fullName>
    </submittedName>
</protein>
<proteinExistence type="predicted"/>
<evidence type="ECO:0000256" key="1">
    <source>
        <dbReference type="SAM" id="Phobius"/>
    </source>
</evidence>
<name>A0A5N6ME72_9MICC</name>
<feature type="transmembrane region" description="Helical" evidence="1">
    <location>
        <begin position="98"/>
        <end position="127"/>
    </location>
</feature>
<keyword evidence="1" id="KW-0812">Transmembrane</keyword>
<accession>A0A5N6ME72</accession>
<evidence type="ECO:0000313" key="2">
    <source>
        <dbReference type="EMBL" id="KAD3456082.1"/>
    </source>
</evidence>
<sequence length="186" mass="19498">MWQESRHAETMRADGGHFLDGVATRWLLVATGVGGLVAWFLADPGRLTFLPENWVGSQLVSFGAGIVAALLLLAAWFFTARTEKQVGIRQQRGAMAALAGLAVFCIPFLPGLVFSPVFGAALILLAVRTRDVRTAAMGITALACALALAFVPVFPGAMLIPVLVAVGALAVAVQLGSGPAKRHHPM</sequence>
<evidence type="ECO:0000313" key="3">
    <source>
        <dbReference type="Proteomes" id="UP000326852"/>
    </source>
</evidence>
<organism evidence="2 3">
    <name type="scientific">Arthrobacter yangruifuii</name>
    <dbReference type="NCBI Taxonomy" id="2606616"/>
    <lineage>
        <taxon>Bacteria</taxon>
        <taxon>Bacillati</taxon>
        <taxon>Actinomycetota</taxon>
        <taxon>Actinomycetes</taxon>
        <taxon>Micrococcales</taxon>
        <taxon>Micrococcaceae</taxon>
        <taxon>Arthrobacter</taxon>
    </lineage>
</organism>
<feature type="transmembrane region" description="Helical" evidence="1">
    <location>
        <begin position="134"/>
        <end position="151"/>
    </location>
</feature>
<gene>
    <name evidence="2" type="ORF">GD627_15435</name>
</gene>
<keyword evidence="1" id="KW-0472">Membrane</keyword>
<dbReference type="EMBL" id="VTFX01000006">
    <property type="protein sequence ID" value="KAD3456082.1"/>
    <property type="molecule type" value="Genomic_DNA"/>
</dbReference>
<keyword evidence="3" id="KW-1185">Reference proteome</keyword>
<keyword evidence="1" id="KW-1133">Transmembrane helix</keyword>
<feature type="transmembrane region" description="Helical" evidence="1">
    <location>
        <begin position="23"/>
        <end position="42"/>
    </location>
</feature>
<dbReference type="AlphaFoldDB" id="A0A5N6ME72"/>